<gene>
    <name evidence="2" type="ORF">HXK00_04750</name>
</gene>
<dbReference type="EMBL" id="JABZFV010000094">
    <property type="protein sequence ID" value="MBF0934938.1"/>
    <property type="molecule type" value="Genomic_DNA"/>
</dbReference>
<evidence type="ECO:0008006" key="4">
    <source>
        <dbReference type="Google" id="ProtNLM"/>
    </source>
</evidence>
<keyword evidence="1" id="KW-0472">Membrane</keyword>
<evidence type="ECO:0000313" key="3">
    <source>
        <dbReference type="Proteomes" id="UP000757900"/>
    </source>
</evidence>
<protein>
    <recommendedName>
        <fullName evidence="4">PepSY domain-containing protein</fullName>
    </recommendedName>
</protein>
<name>A0A929QSP1_ABIDE</name>
<organism evidence="2 3">
    <name type="scientific">Abiotrophia defectiva</name>
    <name type="common">Streptococcus defectivus</name>
    <dbReference type="NCBI Taxonomy" id="46125"/>
    <lineage>
        <taxon>Bacteria</taxon>
        <taxon>Bacillati</taxon>
        <taxon>Bacillota</taxon>
        <taxon>Bacilli</taxon>
        <taxon>Lactobacillales</taxon>
        <taxon>Aerococcaceae</taxon>
        <taxon>Abiotrophia</taxon>
    </lineage>
</organism>
<keyword evidence="1" id="KW-0812">Transmembrane</keyword>
<reference evidence="2" key="1">
    <citation type="submission" date="2020-04" db="EMBL/GenBank/DDBJ databases">
        <title>Deep metagenomics examines the oral microbiome during advanced dental caries in children, revealing novel taxa and co-occurrences with host molecules.</title>
        <authorList>
            <person name="Baker J.L."/>
            <person name="Morton J.T."/>
            <person name="Dinis M."/>
            <person name="Alvarez R."/>
            <person name="Tran N.C."/>
            <person name="Knight R."/>
            <person name="Edlund A."/>
        </authorList>
    </citation>
    <scope>NUCLEOTIDE SEQUENCE</scope>
    <source>
        <strain evidence="2">JCVI_23_bin.16</strain>
    </source>
</reference>
<dbReference type="RefSeq" id="WP_268444765.1">
    <property type="nucleotide sequence ID" value="NZ_CAJPUI010000007.1"/>
</dbReference>
<dbReference type="Proteomes" id="UP000757900">
    <property type="component" value="Unassembled WGS sequence"/>
</dbReference>
<sequence length="110" mass="12142">MSSTPRKGLIGGLLLLTGAIVGVAGTLFYLESQPKRPSRVLAEVKAEFAKQGPIEGSWIHYVPVEYPELESQPQVYIGGISRYEGEQLVHYQFVCDIYTGQILDLFPVEG</sequence>
<feature type="transmembrane region" description="Helical" evidence="1">
    <location>
        <begin position="12"/>
        <end position="30"/>
    </location>
</feature>
<dbReference type="AlphaFoldDB" id="A0A929QSP1"/>
<accession>A0A929QSP1</accession>
<comment type="caution">
    <text evidence="2">The sequence shown here is derived from an EMBL/GenBank/DDBJ whole genome shotgun (WGS) entry which is preliminary data.</text>
</comment>
<keyword evidence="1" id="KW-1133">Transmembrane helix</keyword>
<evidence type="ECO:0000256" key="1">
    <source>
        <dbReference type="SAM" id="Phobius"/>
    </source>
</evidence>
<evidence type="ECO:0000313" key="2">
    <source>
        <dbReference type="EMBL" id="MBF0934938.1"/>
    </source>
</evidence>
<proteinExistence type="predicted"/>